<evidence type="ECO:0000313" key="2">
    <source>
        <dbReference type="Proteomes" id="UP000095282"/>
    </source>
</evidence>
<dbReference type="Proteomes" id="UP000095282">
    <property type="component" value="Unplaced"/>
</dbReference>
<dbReference type="Pfam" id="PF00646">
    <property type="entry name" value="F-box"/>
    <property type="match status" value="1"/>
</dbReference>
<dbReference type="PANTHER" id="PTHR21503:SF53">
    <property type="entry name" value="F-BOX ASSOCIATED DOMAIN-CONTAINING PROTEIN-RELATED"/>
    <property type="match status" value="1"/>
</dbReference>
<dbReference type="InterPro" id="IPR012885">
    <property type="entry name" value="F-box_Sdz-33"/>
</dbReference>
<name>A0A1I7UU00_9PELO</name>
<organism evidence="2 3">
    <name type="scientific">Caenorhabditis tropicalis</name>
    <dbReference type="NCBI Taxonomy" id="1561998"/>
    <lineage>
        <taxon>Eukaryota</taxon>
        <taxon>Metazoa</taxon>
        <taxon>Ecdysozoa</taxon>
        <taxon>Nematoda</taxon>
        <taxon>Chromadorea</taxon>
        <taxon>Rhabditida</taxon>
        <taxon>Rhabditina</taxon>
        <taxon>Rhabditomorpha</taxon>
        <taxon>Rhabditoidea</taxon>
        <taxon>Rhabditidae</taxon>
        <taxon>Peloderinae</taxon>
        <taxon>Caenorhabditis</taxon>
    </lineage>
</organism>
<keyword evidence="2" id="KW-1185">Reference proteome</keyword>
<accession>A0A1I7UU00</accession>
<sequence>MTPFPLLKLPFVAMRHVLFMMTPFELIDLSLTSSRAKRIVANVGPRFEGELVPGKSLSITELLEGWTYKITSDESKDGKVEHIFLNGDQCLKYSKDPIEGWKKWYKYWREVLRCEFYTVTFDLSCPGFRDLVDWLKGQQEVFESITIQSSEECDNDLKYVMDAFPNAVELDISVRHHKEDFKMEFPWNMSRLMIHKFIDNEQFLRLNVENIVFGEHCLTNEDINRFVKGWMSMETHVGLKILKLRMDNRELFNGMLKGIPLEQITDVEILNKHKNLLPGDDMFSIQRSDGKRCLVYIFFGSFLCMDVC</sequence>
<dbReference type="Pfam" id="PF07735">
    <property type="entry name" value="FBA_2"/>
    <property type="match status" value="1"/>
</dbReference>
<dbReference type="InterPro" id="IPR001810">
    <property type="entry name" value="F-box_dom"/>
</dbReference>
<evidence type="ECO:0000259" key="1">
    <source>
        <dbReference type="PROSITE" id="PS50181"/>
    </source>
</evidence>
<dbReference type="PROSITE" id="PS50181">
    <property type="entry name" value="FBOX"/>
    <property type="match status" value="1"/>
</dbReference>
<feature type="domain" description="F-box" evidence="1">
    <location>
        <begin position="3"/>
        <end position="50"/>
    </location>
</feature>
<dbReference type="PANTHER" id="PTHR21503">
    <property type="entry name" value="F-BOX-CONTAINING HYPOTHETICAL PROTEIN C.ELEGANS"/>
    <property type="match status" value="1"/>
</dbReference>
<proteinExistence type="predicted"/>
<protein>
    <submittedName>
        <fullName evidence="3">F-box domain-containing protein</fullName>
    </submittedName>
</protein>
<evidence type="ECO:0000313" key="3">
    <source>
        <dbReference type="WBParaSite" id="Csp11.Scaffold630.g19334.t1"/>
    </source>
</evidence>
<dbReference type="AlphaFoldDB" id="A0A1I7UU00"/>
<dbReference type="WBParaSite" id="Csp11.Scaffold630.g19334.t1">
    <property type="protein sequence ID" value="Csp11.Scaffold630.g19334.t1"/>
    <property type="gene ID" value="Csp11.Scaffold630.g19334"/>
</dbReference>
<reference evidence="3" key="1">
    <citation type="submission" date="2016-11" db="UniProtKB">
        <authorList>
            <consortium name="WormBaseParasite"/>
        </authorList>
    </citation>
    <scope>IDENTIFICATION</scope>
</reference>